<gene>
    <name evidence="5" type="ORF">BCR32DRAFT_327094</name>
</gene>
<dbReference type="GO" id="GO:1990002">
    <property type="term" value="F:methylglyoxal reductase (NADPH) (acetol producing) activity"/>
    <property type="evidence" value="ECO:0007669"/>
    <property type="project" value="TreeGrafter"/>
</dbReference>
<dbReference type="EC" id="1.1.1.1" evidence="1"/>
<proteinExistence type="predicted"/>
<keyword evidence="6" id="KW-1185">Reference proteome</keyword>
<dbReference type="OrthoDB" id="339764at2759"/>
<dbReference type="AlphaFoldDB" id="A0A1Y1X946"/>
<evidence type="ECO:0000259" key="4">
    <source>
        <dbReference type="Pfam" id="PF25137"/>
    </source>
</evidence>
<sequence>MKFDFTFENPTKIYFGKNSLDNLETELNKYGKKILLAYGGGSIKKNGIYDKVVAILKKCNKEVFECSNILPNPALSKMLEGAKIIKDNNIDLILAVGGGSVIDCVKGMSVAAYYEGEDEVFKRYWIDFKPLDGQKIVPIGTVLTMVGTGSEMDGGSVISDTVNKIKSGRVFPEPLYPRFSILNPEYTFTISKYQMVSGIFDCMSHLMEQYFSGDDDNTTDYVIEGIYKSVIHSAKIAVKNPLDYEARSNIMWCATLALCGIPGCSKEQDWEVHNIEHQLSAYTNCAHGMGLCAISMPYYRYIYKYGLDKFVRFAKVIWGVDDTGKSKEQVALEGIDCMEKFAKECEMVTTLKELGATKEMLPDIANSCFLGGGYKKVTHEEILEILKQCYE</sequence>
<dbReference type="GO" id="GO:1990362">
    <property type="term" value="F:butanol dehydrogenase (NAD+) activity"/>
    <property type="evidence" value="ECO:0007669"/>
    <property type="project" value="InterPro"/>
</dbReference>
<name>A0A1Y1X946_9FUNG</name>
<dbReference type="Gene3D" id="1.20.1090.10">
    <property type="entry name" value="Dehydroquinate synthase-like - alpha domain"/>
    <property type="match status" value="1"/>
</dbReference>
<evidence type="ECO:0000313" key="5">
    <source>
        <dbReference type="EMBL" id="ORX81946.1"/>
    </source>
</evidence>
<dbReference type="PANTHER" id="PTHR43633">
    <property type="entry name" value="ALCOHOL DEHYDROGENASE YQHD"/>
    <property type="match status" value="1"/>
</dbReference>
<keyword evidence="2" id="KW-0560">Oxidoreductase</keyword>
<dbReference type="SUPFAM" id="SSF56796">
    <property type="entry name" value="Dehydroquinate synthase-like"/>
    <property type="match status" value="1"/>
</dbReference>
<dbReference type="STRING" id="1754192.A0A1Y1X946"/>
<feature type="domain" description="Alcohol dehydrogenase iron-type/glycerol dehydrogenase GldA" evidence="3">
    <location>
        <begin position="10"/>
        <end position="184"/>
    </location>
</feature>
<dbReference type="InterPro" id="IPR001670">
    <property type="entry name" value="ADH_Fe/GldA"/>
</dbReference>
<dbReference type="InterPro" id="IPR044731">
    <property type="entry name" value="BDH-like"/>
</dbReference>
<dbReference type="Gene3D" id="3.40.50.1970">
    <property type="match status" value="1"/>
</dbReference>
<feature type="domain" description="Fe-containing alcohol dehydrogenase-like C-terminal" evidence="4">
    <location>
        <begin position="196"/>
        <end position="389"/>
    </location>
</feature>
<reference evidence="5 6" key="1">
    <citation type="submission" date="2016-08" db="EMBL/GenBank/DDBJ databases">
        <title>A Parts List for Fungal Cellulosomes Revealed by Comparative Genomics.</title>
        <authorList>
            <consortium name="DOE Joint Genome Institute"/>
            <person name="Haitjema C.H."/>
            <person name="Gilmore S.P."/>
            <person name="Henske J.K."/>
            <person name="Solomon K.V."/>
            <person name="De Groot R."/>
            <person name="Kuo A."/>
            <person name="Mondo S.J."/>
            <person name="Salamov A.A."/>
            <person name="Labutti K."/>
            <person name="Zhao Z."/>
            <person name="Chiniquy J."/>
            <person name="Barry K."/>
            <person name="Brewer H.M."/>
            <person name="Purvine S.O."/>
            <person name="Wright A.T."/>
            <person name="Boxma B."/>
            <person name="Van Alen T."/>
            <person name="Hackstein J.H."/>
            <person name="Baker S.E."/>
            <person name="Grigoriev I.V."/>
            <person name="O'Malley M.A."/>
        </authorList>
    </citation>
    <scope>NUCLEOTIDE SEQUENCE [LARGE SCALE GENOMIC DNA]</scope>
    <source>
        <strain evidence="5 6">S4</strain>
    </source>
</reference>
<evidence type="ECO:0000256" key="1">
    <source>
        <dbReference type="ARBA" id="ARBA00013190"/>
    </source>
</evidence>
<dbReference type="Proteomes" id="UP000193944">
    <property type="component" value="Unassembled WGS sequence"/>
</dbReference>
<organism evidence="5 6">
    <name type="scientific">Anaeromyces robustus</name>
    <dbReference type="NCBI Taxonomy" id="1754192"/>
    <lineage>
        <taxon>Eukaryota</taxon>
        <taxon>Fungi</taxon>
        <taxon>Fungi incertae sedis</taxon>
        <taxon>Chytridiomycota</taxon>
        <taxon>Chytridiomycota incertae sedis</taxon>
        <taxon>Neocallimastigomycetes</taxon>
        <taxon>Neocallimastigales</taxon>
        <taxon>Neocallimastigaceae</taxon>
        <taxon>Anaeromyces</taxon>
    </lineage>
</organism>
<protein>
    <recommendedName>
        <fullName evidence="1">alcohol dehydrogenase</fullName>
        <ecNumber evidence="1">1.1.1.1</ecNumber>
    </recommendedName>
</protein>
<dbReference type="EMBL" id="MCFG01000107">
    <property type="protein sequence ID" value="ORX81946.1"/>
    <property type="molecule type" value="Genomic_DNA"/>
</dbReference>
<evidence type="ECO:0000256" key="2">
    <source>
        <dbReference type="ARBA" id="ARBA00023002"/>
    </source>
</evidence>
<dbReference type="FunFam" id="3.40.50.1970:FF:000003">
    <property type="entry name" value="Alcohol dehydrogenase, iron-containing"/>
    <property type="match status" value="1"/>
</dbReference>
<evidence type="ECO:0000259" key="3">
    <source>
        <dbReference type="Pfam" id="PF00465"/>
    </source>
</evidence>
<dbReference type="PANTHER" id="PTHR43633:SF1">
    <property type="entry name" value="ALCOHOL DEHYDROGENASE YQHD"/>
    <property type="match status" value="1"/>
</dbReference>
<evidence type="ECO:0000313" key="6">
    <source>
        <dbReference type="Proteomes" id="UP000193944"/>
    </source>
</evidence>
<accession>A0A1Y1X946</accession>
<dbReference type="GO" id="GO:0005829">
    <property type="term" value="C:cytosol"/>
    <property type="evidence" value="ECO:0007669"/>
    <property type="project" value="TreeGrafter"/>
</dbReference>
<dbReference type="Pfam" id="PF00465">
    <property type="entry name" value="Fe-ADH"/>
    <property type="match status" value="1"/>
</dbReference>
<dbReference type="GO" id="GO:0008106">
    <property type="term" value="F:alcohol dehydrogenase (NADP+) activity"/>
    <property type="evidence" value="ECO:0007669"/>
    <property type="project" value="TreeGrafter"/>
</dbReference>
<dbReference type="CDD" id="cd08187">
    <property type="entry name" value="BDH"/>
    <property type="match status" value="1"/>
</dbReference>
<dbReference type="GO" id="GO:0046872">
    <property type="term" value="F:metal ion binding"/>
    <property type="evidence" value="ECO:0007669"/>
    <property type="project" value="InterPro"/>
</dbReference>
<dbReference type="Pfam" id="PF25137">
    <property type="entry name" value="ADH_Fe_C"/>
    <property type="match status" value="1"/>
</dbReference>
<comment type="caution">
    <text evidence="5">The sequence shown here is derived from an EMBL/GenBank/DDBJ whole genome shotgun (WGS) entry which is preliminary data.</text>
</comment>
<dbReference type="InterPro" id="IPR056798">
    <property type="entry name" value="ADH_Fe_C"/>
</dbReference>
<reference evidence="5 6" key="2">
    <citation type="submission" date="2016-08" db="EMBL/GenBank/DDBJ databases">
        <title>Pervasive Adenine N6-methylation of Active Genes in Fungi.</title>
        <authorList>
            <consortium name="DOE Joint Genome Institute"/>
            <person name="Mondo S.J."/>
            <person name="Dannebaum R.O."/>
            <person name="Kuo R.C."/>
            <person name="Labutti K."/>
            <person name="Haridas S."/>
            <person name="Kuo A."/>
            <person name="Salamov A."/>
            <person name="Ahrendt S.R."/>
            <person name="Lipzen A."/>
            <person name="Sullivan W."/>
            <person name="Andreopoulos W.B."/>
            <person name="Clum A."/>
            <person name="Lindquist E."/>
            <person name="Daum C."/>
            <person name="Ramamoorthy G.K."/>
            <person name="Gryganskyi A."/>
            <person name="Culley D."/>
            <person name="Magnuson J.K."/>
            <person name="James T.Y."/>
            <person name="O'Malley M.A."/>
            <person name="Stajich J.E."/>
            <person name="Spatafora J.W."/>
            <person name="Visel A."/>
            <person name="Grigoriev I.V."/>
        </authorList>
    </citation>
    <scope>NUCLEOTIDE SEQUENCE [LARGE SCALE GENOMIC DNA]</scope>
    <source>
        <strain evidence="5 6">S4</strain>
    </source>
</reference>